<dbReference type="InterPro" id="IPR036096">
    <property type="entry name" value="Ataxin_AXH_dom_sf"/>
</dbReference>
<gene>
    <name evidence="14" type="ORF">OFUS_LOCUS11153</name>
</gene>
<dbReference type="InterPro" id="IPR039655">
    <property type="entry name" value="HBP1"/>
</dbReference>
<dbReference type="InterPro" id="IPR013087">
    <property type="entry name" value="Znf_C2H2_type"/>
</dbReference>
<keyword evidence="3" id="KW-0678">Repressor</keyword>
<feature type="region of interest" description="Disordered" evidence="13">
    <location>
        <begin position="189"/>
        <end position="217"/>
    </location>
</feature>
<evidence type="ECO:0000313" key="14">
    <source>
        <dbReference type="EMBL" id="CAH1785045.1"/>
    </source>
</evidence>
<dbReference type="Pfam" id="PF08517">
    <property type="entry name" value="AXH"/>
    <property type="match status" value="1"/>
</dbReference>
<keyword evidence="9" id="KW-0539">Nucleus</keyword>
<evidence type="ECO:0000256" key="7">
    <source>
        <dbReference type="ARBA" id="ARBA00023125"/>
    </source>
</evidence>
<evidence type="ECO:0000256" key="2">
    <source>
        <dbReference type="ARBA" id="ARBA00017229"/>
    </source>
</evidence>
<comment type="function">
    <text evidence="10">Transcriptional repressor that binds to the promoter region of target genes. Plays a role in the regulation of the cell cycle and of the Wnt pathway. Binds preferentially to the sequence 5'-TTCATTCATTCA-3'. Binding to the histone H1.0 promoter is enhanced by interaction with RB1. Disrupts the interaction between DNA and TCF4.</text>
</comment>
<dbReference type="Pfam" id="PF00096">
    <property type="entry name" value="zf-C2H2"/>
    <property type="match status" value="2"/>
</dbReference>
<dbReference type="AlphaFoldDB" id="A0A8J1T5Q1"/>
<dbReference type="InterPro" id="IPR036910">
    <property type="entry name" value="HMG_box_dom_sf"/>
</dbReference>
<feature type="compositionally biased region" description="Low complexity" evidence="13">
    <location>
        <begin position="494"/>
        <end position="505"/>
    </location>
</feature>
<keyword evidence="5" id="KW-0832">Ubl conjugation</keyword>
<organism evidence="14 15">
    <name type="scientific">Owenia fusiformis</name>
    <name type="common">Polychaete worm</name>
    <dbReference type="NCBI Taxonomy" id="6347"/>
    <lineage>
        <taxon>Eukaryota</taxon>
        <taxon>Metazoa</taxon>
        <taxon>Spiralia</taxon>
        <taxon>Lophotrochozoa</taxon>
        <taxon>Annelida</taxon>
        <taxon>Polychaeta</taxon>
        <taxon>Sedentaria</taxon>
        <taxon>Canalipalpata</taxon>
        <taxon>Sabellida</taxon>
        <taxon>Oweniida</taxon>
        <taxon>Oweniidae</taxon>
        <taxon>Owenia</taxon>
    </lineage>
</organism>
<dbReference type="Gene3D" id="3.30.160.60">
    <property type="entry name" value="Classic Zinc Finger"/>
    <property type="match status" value="1"/>
</dbReference>
<dbReference type="PROSITE" id="PS00028">
    <property type="entry name" value="ZINC_FINGER_C2H2_1"/>
    <property type="match status" value="1"/>
</dbReference>
<evidence type="ECO:0000256" key="4">
    <source>
        <dbReference type="ARBA" id="ARBA00022687"/>
    </source>
</evidence>
<dbReference type="GO" id="GO:0003723">
    <property type="term" value="F:RNA binding"/>
    <property type="evidence" value="ECO:0007669"/>
    <property type="project" value="InterPro"/>
</dbReference>
<dbReference type="PROSITE" id="PS50157">
    <property type="entry name" value="ZINC_FINGER_C2H2_2"/>
    <property type="match status" value="2"/>
</dbReference>
<dbReference type="PANTHER" id="PTHR15499:SF3">
    <property type="entry name" value="HMG BOX-CONTAINING PROTEIN 1"/>
    <property type="match status" value="1"/>
</dbReference>
<dbReference type="GO" id="GO:0005634">
    <property type="term" value="C:nucleus"/>
    <property type="evidence" value="ECO:0007669"/>
    <property type="project" value="UniProtKB-SubCell"/>
</dbReference>
<dbReference type="GO" id="GO:0000978">
    <property type="term" value="F:RNA polymerase II cis-regulatory region sequence-specific DNA binding"/>
    <property type="evidence" value="ECO:0007669"/>
    <property type="project" value="TreeGrafter"/>
</dbReference>
<dbReference type="Proteomes" id="UP000749559">
    <property type="component" value="Unassembled WGS sequence"/>
</dbReference>
<feature type="compositionally biased region" description="Polar residues" evidence="13">
    <location>
        <begin position="205"/>
        <end position="217"/>
    </location>
</feature>
<dbReference type="SMART" id="SM00355">
    <property type="entry name" value="ZnF_C2H2"/>
    <property type="match status" value="2"/>
</dbReference>
<dbReference type="SUPFAM" id="SSF102031">
    <property type="entry name" value="AXH domain"/>
    <property type="match status" value="1"/>
</dbReference>
<dbReference type="Gene3D" id="1.10.30.10">
    <property type="entry name" value="High mobility group box domain"/>
    <property type="match status" value="1"/>
</dbReference>
<sequence length="600" mass="67686">MASVEKRPHVKTEKMAEFLRSHGESGISPAKLLHCPLDGCNKVLTSSPGLRYHMRTHNSVERPYECHRCQKTFKSANGLKYHLEKTKCDDSSPSHQMNYISAKPKAVTNLISLECDEEGLPDSDSDQDLPKMDRHHLSPSHLHYDVIDGPTETVTTEPSSHFHMSGDVETFHYDPQTFSALNYKKHDVNAHSHSSPVGPGLGSPHNIQSQDSQSQGSHNWLEELAEIATGPQSPLMQRHEREHPLAKTQRIQEDNPAVFEKAVHSYAKSPNTPIRPEKVRSKIKTPSKTSRSISFDTSDTHVTSSSPFPTDPVDNGDNCWPRAVWQCFIAGTQIRFTSGPKTGWQKAEALGNRDRLTSLASHKPPDNFAPDGLRLLHIEEKSCDSSPRGILELRFTTDVVGSPELISECDLDHPFYVKDKGWSSYYPNITVEHYGIPCCELELNDVCLPPDHSDTIYTPDVFNSFKSYDFTPADSSAVFTLSSMAMQKRDQELSPCSTCSPGSPSRKYNKTKHDSLKAKRPMNAFMIFAKKYRLEYTQLYPGKDNRAISVLLGDKWKRMKTEERKVFATEAKVLAEHHKKINPDCWKRRRSNSGSFSYDT</sequence>
<evidence type="ECO:0000256" key="11">
    <source>
        <dbReference type="ARBA" id="ARBA00030026"/>
    </source>
</evidence>
<evidence type="ECO:0000256" key="5">
    <source>
        <dbReference type="ARBA" id="ARBA00022843"/>
    </source>
</evidence>
<evidence type="ECO:0000256" key="9">
    <source>
        <dbReference type="ARBA" id="ARBA00023242"/>
    </source>
</evidence>
<evidence type="ECO:0000256" key="12">
    <source>
        <dbReference type="ARBA" id="ARBA00030708"/>
    </source>
</evidence>
<dbReference type="SMART" id="SM00536">
    <property type="entry name" value="AXH"/>
    <property type="match status" value="1"/>
</dbReference>
<protein>
    <recommendedName>
        <fullName evidence="2">HMG box-containing protein 1</fullName>
    </recommendedName>
    <alternativeName>
        <fullName evidence="12">HMG box transcription factor 1</fullName>
    </alternativeName>
    <alternativeName>
        <fullName evidence="11">High mobility group box transcription factor 1</fullName>
    </alternativeName>
</protein>
<dbReference type="GO" id="GO:0000981">
    <property type="term" value="F:DNA-binding transcription factor activity, RNA polymerase II-specific"/>
    <property type="evidence" value="ECO:0007669"/>
    <property type="project" value="TreeGrafter"/>
</dbReference>
<dbReference type="OrthoDB" id="1919336at2759"/>
<comment type="subcellular location">
    <subcellularLocation>
        <location evidence="1">Nucleus</location>
    </subcellularLocation>
</comment>
<dbReference type="Pfam" id="PF00505">
    <property type="entry name" value="HMG_box"/>
    <property type="match status" value="1"/>
</dbReference>
<dbReference type="PANTHER" id="PTHR15499">
    <property type="entry name" value="HMG BOX-CONTAINING PROTEIN 1"/>
    <property type="match status" value="1"/>
</dbReference>
<keyword evidence="7" id="KW-0238">DNA-binding</keyword>
<dbReference type="SUPFAM" id="SSF47095">
    <property type="entry name" value="HMG-box"/>
    <property type="match status" value="1"/>
</dbReference>
<evidence type="ECO:0000313" key="15">
    <source>
        <dbReference type="Proteomes" id="UP000749559"/>
    </source>
</evidence>
<evidence type="ECO:0000256" key="10">
    <source>
        <dbReference type="ARBA" id="ARBA00025095"/>
    </source>
</evidence>
<reference evidence="14" key="1">
    <citation type="submission" date="2022-03" db="EMBL/GenBank/DDBJ databases">
        <authorList>
            <person name="Martin C."/>
        </authorList>
    </citation>
    <scope>NUCLEOTIDE SEQUENCE</scope>
</reference>
<keyword evidence="6" id="KW-0805">Transcription regulation</keyword>
<comment type="caution">
    <text evidence="14">The sequence shown here is derived from an EMBL/GenBank/DDBJ whole genome shotgun (WGS) entry which is preliminary data.</text>
</comment>
<evidence type="ECO:0000256" key="3">
    <source>
        <dbReference type="ARBA" id="ARBA00022491"/>
    </source>
</evidence>
<proteinExistence type="predicted"/>
<name>A0A8J1T5Q1_OWEFU</name>
<keyword evidence="4" id="KW-0879">Wnt signaling pathway</keyword>
<dbReference type="PROSITE" id="PS51148">
    <property type="entry name" value="AXH"/>
    <property type="match status" value="1"/>
</dbReference>
<dbReference type="InterPro" id="IPR009071">
    <property type="entry name" value="HMG_box_dom"/>
</dbReference>
<evidence type="ECO:0000256" key="1">
    <source>
        <dbReference type="ARBA" id="ARBA00004123"/>
    </source>
</evidence>
<evidence type="ECO:0000256" key="8">
    <source>
        <dbReference type="ARBA" id="ARBA00023163"/>
    </source>
</evidence>
<feature type="compositionally biased region" description="Polar residues" evidence="13">
    <location>
        <begin position="284"/>
        <end position="308"/>
    </location>
</feature>
<evidence type="ECO:0000256" key="13">
    <source>
        <dbReference type="SAM" id="MobiDB-lite"/>
    </source>
</evidence>
<dbReference type="InterPro" id="IPR003652">
    <property type="entry name" value="Ataxin_AXH_dom"/>
</dbReference>
<dbReference type="SMART" id="SM00398">
    <property type="entry name" value="HMG"/>
    <property type="match status" value="1"/>
</dbReference>
<dbReference type="PROSITE" id="PS50118">
    <property type="entry name" value="HMG_BOX_2"/>
    <property type="match status" value="1"/>
</dbReference>
<dbReference type="InterPro" id="IPR036236">
    <property type="entry name" value="Znf_C2H2_sf"/>
</dbReference>
<feature type="region of interest" description="Disordered" evidence="13">
    <location>
        <begin position="493"/>
        <end position="513"/>
    </location>
</feature>
<dbReference type="CDD" id="cd21988">
    <property type="entry name" value="HMG-box_HBP1"/>
    <property type="match status" value="1"/>
</dbReference>
<evidence type="ECO:0000256" key="6">
    <source>
        <dbReference type="ARBA" id="ARBA00023015"/>
    </source>
</evidence>
<keyword evidence="15" id="KW-1185">Reference proteome</keyword>
<dbReference type="SUPFAM" id="SSF57667">
    <property type="entry name" value="beta-beta-alpha zinc fingers"/>
    <property type="match status" value="1"/>
</dbReference>
<dbReference type="EMBL" id="CAIIXF020000005">
    <property type="protein sequence ID" value="CAH1785045.1"/>
    <property type="molecule type" value="Genomic_DNA"/>
</dbReference>
<dbReference type="GO" id="GO:0016055">
    <property type="term" value="P:Wnt signaling pathway"/>
    <property type="evidence" value="ECO:0007669"/>
    <property type="project" value="UniProtKB-KW"/>
</dbReference>
<keyword evidence="8" id="KW-0804">Transcription</keyword>
<feature type="region of interest" description="Disordered" evidence="13">
    <location>
        <begin position="266"/>
        <end position="314"/>
    </location>
</feature>
<accession>A0A8J1T5Q1</accession>